<dbReference type="HAMAP" id="MF_02093">
    <property type="entry name" value="Beta_carotene_diox"/>
    <property type="match status" value="1"/>
</dbReference>
<comment type="function">
    <text evidence="1">Catalyzes the cleavage of beta-carotene at its central double bond (15,15') to yield two molecules of all-trans-retinal.</text>
</comment>
<feature type="binding site" evidence="1">
    <location>
        <position position="184"/>
    </location>
    <ligand>
        <name>Fe cation</name>
        <dbReference type="ChEBI" id="CHEBI:24875"/>
    </ligand>
</feature>
<dbReference type="AlphaFoldDB" id="A0A7Z6ZVD7"/>
<dbReference type="InterPro" id="IPR022270">
    <property type="entry name" value="Blh_diox"/>
</dbReference>
<feature type="transmembrane region" description="Helical" evidence="1">
    <location>
        <begin position="88"/>
        <end position="105"/>
    </location>
</feature>
<organism evidence="2 3">
    <name type="scientific">Pseudidiomarina aestuarii</name>
    <dbReference type="NCBI Taxonomy" id="624146"/>
    <lineage>
        <taxon>Bacteria</taxon>
        <taxon>Pseudomonadati</taxon>
        <taxon>Pseudomonadota</taxon>
        <taxon>Gammaproteobacteria</taxon>
        <taxon>Alteromonadales</taxon>
        <taxon>Idiomarinaceae</taxon>
        <taxon>Pseudidiomarina</taxon>
    </lineage>
</organism>
<comment type="subcellular location">
    <subcellularLocation>
        <location evidence="1">Cell membrane</location>
        <topology evidence="1">Multi-pass membrane protein</topology>
    </subcellularLocation>
</comment>
<keyword evidence="1" id="KW-1133">Transmembrane helix</keyword>
<protein>
    <recommendedName>
        <fullName evidence="1">Probable beta-carotene 15,15'-dioxygenase</fullName>
        <ecNumber evidence="1">1.13.11.63</ecNumber>
    </recommendedName>
</protein>
<dbReference type="Proteomes" id="UP000287766">
    <property type="component" value="Unassembled WGS sequence"/>
</dbReference>
<comment type="catalytic activity">
    <reaction evidence="1">
        <text>all-trans-beta-carotene + O2 = 2 all-trans-retinal</text>
        <dbReference type="Rhea" id="RHEA:32887"/>
        <dbReference type="ChEBI" id="CHEBI:15379"/>
        <dbReference type="ChEBI" id="CHEBI:17579"/>
        <dbReference type="ChEBI" id="CHEBI:17898"/>
        <dbReference type="EC" id="1.13.11.63"/>
    </reaction>
</comment>
<keyword evidence="1" id="KW-0479">Metal-binding</keyword>
<feature type="binding site" evidence="1">
    <location>
        <position position="78"/>
    </location>
    <ligand>
        <name>Fe cation</name>
        <dbReference type="ChEBI" id="CHEBI:24875"/>
    </ligand>
</feature>
<evidence type="ECO:0000313" key="3">
    <source>
        <dbReference type="Proteomes" id="UP000287766"/>
    </source>
</evidence>
<keyword evidence="1" id="KW-0408">Iron</keyword>
<feature type="binding site" evidence="1">
    <location>
        <position position="188"/>
    </location>
    <ligand>
        <name>Fe cation</name>
        <dbReference type="ChEBI" id="CHEBI:24875"/>
    </ligand>
</feature>
<keyword evidence="1" id="KW-0560">Oxidoreductase</keyword>
<dbReference type="GO" id="GO:0005506">
    <property type="term" value="F:iron ion binding"/>
    <property type="evidence" value="ECO:0007669"/>
    <property type="project" value="UniProtKB-UniRule"/>
</dbReference>
<keyword evidence="3" id="KW-1185">Reference proteome</keyword>
<dbReference type="EC" id="1.13.11.63" evidence="1"/>
<dbReference type="GO" id="GO:0005886">
    <property type="term" value="C:plasma membrane"/>
    <property type="evidence" value="ECO:0007669"/>
    <property type="project" value="UniProtKB-SubCell"/>
</dbReference>
<evidence type="ECO:0000313" key="2">
    <source>
        <dbReference type="EMBL" id="RUO42041.1"/>
    </source>
</evidence>
<reference evidence="3" key="1">
    <citation type="journal article" date="2018" name="Front. Microbiol.">
        <title>Genome-Based Analysis Reveals the Taxonomy and Diversity of the Family Idiomarinaceae.</title>
        <authorList>
            <person name="Liu Y."/>
            <person name="Lai Q."/>
            <person name="Shao Z."/>
        </authorList>
    </citation>
    <scope>NUCLEOTIDE SEQUENCE [LARGE SCALE GENOMIC DNA]</scope>
    <source>
        <strain evidence="3">KYW314</strain>
    </source>
</reference>
<dbReference type="Pfam" id="PF15461">
    <property type="entry name" value="BCD"/>
    <property type="match status" value="1"/>
</dbReference>
<accession>A0A7Z6ZVD7</accession>
<keyword evidence="1" id="KW-0472">Membrane</keyword>
<comment type="similarity">
    <text evidence="1">Belongs to the Brp/Blh beta-carotene diooxygenase family.</text>
</comment>
<name>A0A7Z6ZVD7_9GAMM</name>
<dbReference type="GO" id="GO:0010436">
    <property type="term" value="F:carotenoid dioxygenase activity"/>
    <property type="evidence" value="ECO:0007669"/>
    <property type="project" value="UniProtKB-UniRule"/>
</dbReference>
<keyword evidence="1" id="KW-1003">Cell membrane</keyword>
<dbReference type="GO" id="GO:0003834">
    <property type="term" value="F:beta-carotene 15,15'-dioxygenase activity"/>
    <property type="evidence" value="ECO:0007669"/>
    <property type="project" value="UniProtKB-EC"/>
</dbReference>
<feature type="transmembrane region" description="Helical" evidence="1">
    <location>
        <begin position="6"/>
        <end position="29"/>
    </location>
</feature>
<feature type="binding site" evidence="1">
    <location>
        <position position="22"/>
    </location>
    <ligand>
        <name>Fe cation</name>
        <dbReference type="ChEBI" id="CHEBI:24875"/>
    </ligand>
</feature>
<feature type="transmembrane region" description="Helical" evidence="1">
    <location>
        <begin position="234"/>
        <end position="253"/>
    </location>
</feature>
<dbReference type="GO" id="GO:0016121">
    <property type="term" value="P:carotene catabolic process"/>
    <property type="evidence" value="ECO:0007669"/>
    <property type="project" value="UniProtKB-UniRule"/>
</dbReference>
<keyword evidence="1" id="KW-0223">Dioxygenase</keyword>
<feature type="transmembrane region" description="Helical" evidence="1">
    <location>
        <begin position="126"/>
        <end position="144"/>
    </location>
</feature>
<keyword evidence="1" id="KW-0812">Transmembrane</keyword>
<feature type="transmembrane region" description="Helical" evidence="1">
    <location>
        <begin position="203"/>
        <end position="222"/>
    </location>
</feature>
<gene>
    <name evidence="2" type="ORF">CWE22_07820</name>
</gene>
<dbReference type="NCBIfam" id="TIGR03753">
    <property type="entry name" value="blh_monoox"/>
    <property type="match status" value="1"/>
</dbReference>
<proteinExistence type="inferred from homology"/>
<comment type="caution">
    <text evidence="2">The sequence shown here is derived from an EMBL/GenBank/DDBJ whole genome shotgun (WGS) entry which is preliminary data.</text>
</comment>
<evidence type="ECO:0000256" key="1">
    <source>
        <dbReference type="HAMAP-Rule" id="MF_02093"/>
    </source>
</evidence>
<dbReference type="EMBL" id="PIPR01000001">
    <property type="protein sequence ID" value="RUO42041.1"/>
    <property type="molecule type" value="Genomic_DNA"/>
</dbReference>
<dbReference type="RefSeq" id="WP_169930765.1">
    <property type="nucleotide sequence ID" value="NZ_PIPR01000001.1"/>
</dbReference>
<sequence>MVELSPFVVIALVAAVIAGLPHGAFDIFIARRHGLWQTPKQLGWWVSQYLAVGGLTIALWWLSPVVGLALFLLVSALHFGRDYFPRNALQATGTGTIILGLPMLFHPQDVEWVFQQLFLTEAGANGLVLLLSGLALLGLFQRLYSVGRNLRANMKWIAWLLIFSSGAFIFHPLIYFALFFAFSHSPTHLRNQWRRLEAEHRKYAIWVLLGLTVAPVVAAILIGTQLTFDWSQSALALVFIGLAALTMPHMILLERDYGSAK</sequence>
<comment type="cofactor">
    <cofactor evidence="1">
        <name>Fe(2+)</name>
        <dbReference type="ChEBI" id="CHEBI:29033"/>
    </cofactor>
</comment>
<feature type="transmembrane region" description="Helical" evidence="1">
    <location>
        <begin position="49"/>
        <end position="76"/>
    </location>
</feature>
<feature type="transmembrane region" description="Helical" evidence="1">
    <location>
        <begin position="156"/>
        <end position="182"/>
    </location>
</feature>